<feature type="compositionally biased region" description="Polar residues" evidence="1">
    <location>
        <begin position="38"/>
        <end position="51"/>
    </location>
</feature>
<dbReference type="EMBL" id="MT143304">
    <property type="protein sequence ID" value="QJA95311.1"/>
    <property type="molecule type" value="Genomic_DNA"/>
</dbReference>
<sequence length="51" mass="5764">MKECSKCKSEWHDKANFCEHCGERLPEERDRVIPSGSGRDSISYGYNSPGS</sequence>
<reference evidence="3" key="1">
    <citation type="submission" date="2020-03" db="EMBL/GenBank/DDBJ databases">
        <title>The deep terrestrial virosphere.</title>
        <authorList>
            <person name="Holmfeldt K."/>
            <person name="Nilsson E."/>
            <person name="Simone D."/>
            <person name="Lopez-Fernandez M."/>
            <person name="Wu X."/>
            <person name="de Brujin I."/>
            <person name="Lundin D."/>
            <person name="Andersson A."/>
            <person name="Bertilsson S."/>
            <person name="Dopson M."/>
        </authorList>
    </citation>
    <scope>NUCLEOTIDE SEQUENCE</scope>
    <source>
        <strain evidence="3">MM415B05482</strain>
    </source>
</reference>
<dbReference type="AlphaFoldDB" id="A0A6M3LQL4"/>
<dbReference type="InterPro" id="IPR025874">
    <property type="entry name" value="DZR"/>
</dbReference>
<feature type="domain" description="DZANK-type" evidence="2">
    <location>
        <begin position="4"/>
        <end position="27"/>
    </location>
</feature>
<proteinExistence type="predicted"/>
<protein>
    <recommendedName>
        <fullName evidence="2">DZANK-type domain-containing protein</fullName>
    </recommendedName>
</protein>
<gene>
    <name evidence="3" type="ORF">MM415B05482_0005</name>
</gene>
<evidence type="ECO:0000256" key="1">
    <source>
        <dbReference type="SAM" id="MobiDB-lite"/>
    </source>
</evidence>
<dbReference type="Pfam" id="PF12773">
    <property type="entry name" value="DZR"/>
    <property type="match status" value="1"/>
</dbReference>
<evidence type="ECO:0000259" key="2">
    <source>
        <dbReference type="Pfam" id="PF12773"/>
    </source>
</evidence>
<name>A0A6M3LQL4_9ZZZZ</name>
<evidence type="ECO:0000313" key="3">
    <source>
        <dbReference type="EMBL" id="QJA95311.1"/>
    </source>
</evidence>
<feature type="region of interest" description="Disordered" evidence="1">
    <location>
        <begin position="29"/>
        <end position="51"/>
    </location>
</feature>
<accession>A0A6M3LQL4</accession>
<organism evidence="3">
    <name type="scientific">viral metagenome</name>
    <dbReference type="NCBI Taxonomy" id="1070528"/>
    <lineage>
        <taxon>unclassified sequences</taxon>
        <taxon>metagenomes</taxon>
        <taxon>organismal metagenomes</taxon>
    </lineage>
</organism>